<dbReference type="AlphaFoldDB" id="A0A6J6IHC4"/>
<feature type="transmembrane region" description="Helical" evidence="1">
    <location>
        <begin position="122"/>
        <end position="144"/>
    </location>
</feature>
<proteinExistence type="predicted"/>
<evidence type="ECO:0000313" key="2">
    <source>
        <dbReference type="EMBL" id="CAB4623867.1"/>
    </source>
</evidence>
<organism evidence="2">
    <name type="scientific">freshwater metagenome</name>
    <dbReference type="NCBI Taxonomy" id="449393"/>
    <lineage>
        <taxon>unclassified sequences</taxon>
        <taxon>metagenomes</taxon>
        <taxon>ecological metagenomes</taxon>
    </lineage>
</organism>
<evidence type="ECO:0000256" key="1">
    <source>
        <dbReference type="SAM" id="Phobius"/>
    </source>
</evidence>
<sequence length="148" mass="15645">MSVLAAVNSTGYKFMLLIHILAVVIGFAPAWLTPVLMRLTAAGDKAAADGLEASILRFSLPGIAVAGLLGFGLAGMSEKVYSMSQPWLSTAALLWLILLAVIAFVARPAIKAFRDGDEGARKMVMMSTGITHLILVVMLVLMIFKPGA</sequence>
<gene>
    <name evidence="2" type="ORF">UFOPK1835_02007</name>
</gene>
<feature type="transmembrane region" description="Helical" evidence="1">
    <location>
        <begin position="12"/>
        <end position="33"/>
    </location>
</feature>
<protein>
    <submittedName>
        <fullName evidence="2">Unannotated protein</fullName>
    </submittedName>
</protein>
<name>A0A6J6IHC4_9ZZZZ</name>
<dbReference type="EMBL" id="CAEZUP010000127">
    <property type="protein sequence ID" value="CAB4623867.1"/>
    <property type="molecule type" value="Genomic_DNA"/>
</dbReference>
<accession>A0A6J6IHC4</accession>
<keyword evidence="1" id="KW-0812">Transmembrane</keyword>
<feature type="transmembrane region" description="Helical" evidence="1">
    <location>
        <begin position="87"/>
        <end position="110"/>
    </location>
</feature>
<reference evidence="2" key="1">
    <citation type="submission" date="2020-05" db="EMBL/GenBank/DDBJ databases">
        <authorList>
            <person name="Chiriac C."/>
            <person name="Salcher M."/>
            <person name="Ghai R."/>
            <person name="Kavagutti S V."/>
        </authorList>
    </citation>
    <scope>NUCLEOTIDE SEQUENCE</scope>
</reference>
<keyword evidence="1" id="KW-0472">Membrane</keyword>
<feature type="transmembrane region" description="Helical" evidence="1">
    <location>
        <begin position="54"/>
        <end position="75"/>
    </location>
</feature>
<keyword evidence="1" id="KW-1133">Transmembrane helix</keyword>